<feature type="domain" description="SCP" evidence="2">
    <location>
        <begin position="69"/>
        <end position="187"/>
    </location>
</feature>
<dbReference type="STRING" id="861299.J421_2982"/>
<organism evidence="3 4">
    <name type="scientific">Gemmatirosa kalamazoonensis</name>
    <dbReference type="NCBI Taxonomy" id="861299"/>
    <lineage>
        <taxon>Bacteria</taxon>
        <taxon>Pseudomonadati</taxon>
        <taxon>Gemmatimonadota</taxon>
        <taxon>Gemmatimonadia</taxon>
        <taxon>Gemmatimonadales</taxon>
        <taxon>Gemmatimonadaceae</taxon>
        <taxon>Gemmatirosa</taxon>
    </lineage>
</organism>
<dbReference type="KEGG" id="gba:J421_2982"/>
<evidence type="ECO:0000313" key="4">
    <source>
        <dbReference type="Proteomes" id="UP000019151"/>
    </source>
</evidence>
<dbReference type="PANTHER" id="PTHR31157:SF1">
    <property type="entry name" value="SCP DOMAIN-CONTAINING PROTEIN"/>
    <property type="match status" value="1"/>
</dbReference>
<dbReference type="SUPFAM" id="SSF55797">
    <property type="entry name" value="PR-1-like"/>
    <property type="match status" value="1"/>
</dbReference>
<gene>
    <name evidence="3" type="ORF">J421_2982</name>
</gene>
<keyword evidence="1" id="KW-0732">Signal</keyword>
<evidence type="ECO:0000256" key="1">
    <source>
        <dbReference type="SAM" id="SignalP"/>
    </source>
</evidence>
<accession>W0RHB8</accession>
<dbReference type="PROSITE" id="PS51257">
    <property type="entry name" value="PROKAR_LIPOPROTEIN"/>
    <property type="match status" value="1"/>
</dbReference>
<dbReference type="InParanoid" id="W0RHB8"/>
<dbReference type="eggNOG" id="COG2340">
    <property type="taxonomic scope" value="Bacteria"/>
</dbReference>
<name>W0RHB8_9BACT</name>
<dbReference type="InterPro" id="IPR014044">
    <property type="entry name" value="CAP_dom"/>
</dbReference>
<sequence>MQLSSRLLAAFAALALVAACSDSPVAPDATADAPAAVKPSASLSVARTVAVTDCAGATVYLSADEKRTLDLHNAQRTKSGLRTFCVDAKLTAAARSHSNEMIDLNYFSHSSYDGTAFNVRVGSFGYTPYTALAENIALGSGTYGAPDAIFTNWMNSAGHRANILNGTLRQIGIGVSLGTYQGYTGVRMYTVDFGTR</sequence>
<dbReference type="Gene3D" id="3.40.33.10">
    <property type="entry name" value="CAP"/>
    <property type="match status" value="1"/>
</dbReference>
<reference evidence="3 4" key="1">
    <citation type="journal article" date="2014" name="Genome Announc.">
        <title>Genome Sequence and Methylome of Soil Bacterium Gemmatirosa kalamazoonensis KBS708T, a Member of the Rarely Cultivated Gemmatimonadetes Phylum.</title>
        <authorList>
            <person name="Debruyn J.M."/>
            <person name="Radosevich M."/>
            <person name="Wommack K.E."/>
            <person name="Polson S.W."/>
            <person name="Hauser L.J."/>
            <person name="Fawaz M.N."/>
            <person name="Korlach J."/>
            <person name="Tsai Y.C."/>
        </authorList>
    </citation>
    <scope>NUCLEOTIDE SEQUENCE [LARGE SCALE GENOMIC DNA]</scope>
    <source>
        <strain evidence="3 4">KBS708</strain>
    </source>
</reference>
<dbReference type="HOGENOM" id="CLU_048111_3_1_0"/>
<dbReference type="OrthoDB" id="9811255at2"/>
<feature type="chain" id="PRO_5004795554" evidence="1">
    <location>
        <begin position="19"/>
        <end position="196"/>
    </location>
</feature>
<evidence type="ECO:0000259" key="2">
    <source>
        <dbReference type="Pfam" id="PF00188"/>
    </source>
</evidence>
<dbReference type="InterPro" id="IPR035940">
    <property type="entry name" value="CAP_sf"/>
</dbReference>
<dbReference type="PANTHER" id="PTHR31157">
    <property type="entry name" value="SCP DOMAIN-CONTAINING PROTEIN"/>
    <property type="match status" value="1"/>
</dbReference>
<protein>
    <submittedName>
        <fullName evidence="3">SCP-like extracellular</fullName>
    </submittedName>
</protein>
<keyword evidence="4" id="KW-1185">Reference proteome</keyword>
<dbReference type="Pfam" id="PF00188">
    <property type="entry name" value="CAP"/>
    <property type="match status" value="1"/>
</dbReference>
<dbReference type="FunCoup" id="W0RHB8">
    <property type="interactions" value="8"/>
</dbReference>
<dbReference type="RefSeq" id="WP_025411989.1">
    <property type="nucleotide sequence ID" value="NZ_CP007128.1"/>
</dbReference>
<feature type="signal peptide" evidence="1">
    <location>
        <begin position="1"/>
        <end position="18"/>
    </location>
</feature>
<proteinExistence type="predicted"/>
<evidence type="ECO:0000313" key="3">
    <source>
        <dbReference type="EMBL" id="AHG90519.1"/>
    </source>
</evidence>
<dbReference type="CDD" id="cd05379">
    <property type="entry name" value="CAP_bacterial"/>
    <property type="match status" value="1"/>
</dbReference>
<dbReference type="Proteomes" id="UP000019151">
    <property type="component" value="Chromosome"/>
</dbReference>
<dbReference type="AlphaFoldDB" id="W0RHB8"/>
<dbReference type="EMBL" id="CP007128">
    <property type="protein sequence ID" value="AHG90519.1"/>
    <property type="molecule type" value="Genomic_DNA"/>
</dbReference>